<comment type="caution">
    <text evidence="2">The sequence shown here is derived from an EMBL/GenBank/DDBJ whole genome shotgun (WGS) entry which is preliminary data.</text>
</comment>
<protein>
    <submittedName>
        <fullName evidence="2">Uncharacterized protein</fullName>
    </submittedName>
</protein>
<evidence type="ECO:0000313" key="3">
    <source>
        <dbReference type="Proteomes" id="UP000481861"/>
    </source>
</evidence>
<organism evidence="2 3">
    <name type="scientific">Massariosphaeria phaeospora</name>
    <dbReference type="NCBI Taxonomy" id="100035"/>
    <lineage>
        <taxon>Eukaryota</taxon>
        <taxon>Fungi</taxon>
        <taxon>Dikarya</taxon>
        <taxon>Ascomycota</taxon>
        <taxon>Pezizomycotina</taxon>
        <taxon>Dothideomycetes</taxon>
        <taxon>Pleosporomycetidae</taxon>
        <taxon>Pleosporales</taxon>
        <taxon>Pleosporales incertae sedis</taxon>
        <taxon>Massariosphaeria</taxon>
    </lineage>
</organism>
<reference evidence="2 3" key="1">
    <citation type="submission" date="2020-01" db="EMBL/GenBank/DDBJ databases">
        <authorList>
            <consortium name="DOE Joint Genome Institute"/>
            <person name="Haridas S."/>
            <person name="Albert R."/>
            <person name="Binder M."/>
            <person name="Bloem J."/>
            <person name="Labutti K."/>
            <person name="Salamov A."/>
            <person name="Andreopoulos B."/>
            <person name="Baker S.E."/>
            <person name="Barry K."/>
            <person name="Bills G."/>
            <person name="Bluhm B.H."/>
            <person name="Cannon C."/>
            <person name="Castanera R."/>
            <person name="Culley D.E."/>
            <person name="Daum C."/>
            <person name="Ezra D."/>
            <person name="Gonzalez J.B."/>
            <person name="Henrissat B."/>
            <person name="Kuo A."/>
            <person name="Liang C."/>
            <person name="Lipzen A."/>
            <person name="Lutzoni F."/>
            <person name="Magnuson J."/>
            <person name="Mondo S."/>
            <person name="Nolan M."/>
            <person name="Ohm R."/>
            <person name="Pangilinan J."/>
            <person name="Park H.-J.H."/>
            <person name="Ramirez L."/>
            <person name="Alfaro M."/>
            <person name="Sun H."/>
            <person name="Tritt A."/>
            <person name="Yoshinaga Y."/>
            <person name="Zwiers L.-H.L."/>
            <person name="Turgeon B.G."/>
            <person name="Goodwin S.B."/>
            <person name="Spatafora J.W."/>
            <person name="Crous P.W."/>
            <person name="Grigoriev I.V."/>
        </authorList>
    </citation>
    <scope>NUCLEOTIDE SEQUENCE [LARGE SCALE GENOMIC DNA]</scope>
    <source>
        <strain evidence="2 3">CBS 611.86</strain>
    </source>
</reference>
<dbReference type="Proteomes" id="UP000481861">
    <property type="component" value="Unassembled WGS sequence"/>
</dbReference>
<dbReference type="EMBL" id="JAADJZ010000036">
    <property type="protein sequence ID" value="KAF2865161.1"/>
    <property type="molecule type" value="Genomic_DNA"/>
</dbReference>
<evidence type="ECO:0000313" key="2">
    <source>
        <dbReference type="EMBL" id="KAF2865161.1"/>
    </source>
</evidence>
<dbReference type="AlphaFoldDB" id="A0A7C8M203"/>
<feature type="region of interest" description="Disordered" evidence="1">
    <location>
        <begin position="1"/>
        <end position="219"/>
    </location>
</feature>
<gene>
    <name evidence="2" type="ORF">BDV95DRAFT_612950</name>
</gene>
<name>A0A7C8M203_9PLEO</name>
<accession>A0A7C8M203</accession>
<sequence length="219" mass="21779">MSSKGQKVTTDPRSNDKIDESVGVVTSDSLAAESLKDSGSFGEGNIHAAASKQPSKSTNTNNTDISGATKLEPAANASVRNSKSSNESEGIDSGKGQGKDAGKGPTYATSGSTSSTGVTGASTDAGGKNNTPTAPTGSYAGSAAAARGPGELKPKGKNITETDDLEGKHEFGEVGTEKDPGRAAELAFQKKDAVPASTGKDTGKPGAGAFEALEGDQAL</sequence>
<feature type="compositionally biased region" description="Polar residues" evidence="1">
    <location>
        <begin position="52"/>
        <end position="66"/>
    </location>
</feature>
<feature type="compositionally biased region" description="Polar residues" evidence="1">
    <location>
        <begin position="1"/>
        <end position="12"/>
    </location>
</feature>
<feature type="compositionally biased region" description="Polar residues" evidence="1">
    <location>
        <begin position="78"/>
        <end position="88"/>
    </location>
</feature>
<feature type="compositionally biased region" description="Low complexity" evidence="1">
    <location>
        <begin position="108"/>
        <end position="149"/>
    </location>
</feature>
<keyword evidence="3" id="KW-1185">Reference proteome</keyword>
<proteinExistence type="predicted"/>
<feature type="compositionally biased region" description="Basic and acidic residues" evidence="1">
    <location>
        <begin position="150"/>
        <end position="193"/>
    </location>
</feature>
<dbReference type="OrthoDB" id="5383057at2759"/>
<evidence type="ECO:0000256" key="1">
    <source>
        <dbReference type="SAM" id="MobiDB-lite"/>
    </source>
</evidence>